<dbReference type="EMBL" id="WHWC01000008">
    <property type="protein sequence ID" value="KAG8378084.1"/>
    <property type="molecule type" value="Genomic_DNA"/>
</dbReference>
<keyword evidence="1" id="KW-0732">Signal</keyword>
<dbReference type="PANTHER" id="PTHR31890:SF9">
    <property type="entry name" value="PLANT INVERTASE_PECTIN METHYLESTERASE INHIBITOR SUPERFAMILY PROTEIN"/>
    <property type="match status" value="1"/>
</dbReference>
<dbReference type="Proteomes" id="UP000826271">
    <property type="component" value="Unassembled WGS sequence"/>
</dbReference>
<gene>
    <name evidence="2" type="ORF">BUALT_Bualt08G0101200</name>
</gene>
<protein>
    <recommendedName>
        <fullName evidence="4">Pectinesterase inhibitor domain-containing protein</fullName>
    </recommendedName>
</protein>
<sequence>MDPSRNILISLAITLCFSLILSPANAQKPETSTTHAILPYETVNNFCVHRRLNVNIPFCFRVLKNPNIANTRPNDLTPLLQVAINSTSIYICKTITLLLDMSEDKKTKPGLKPVVEECLAAYEDIAGYITNVISDASQESTVVGLDGEVIEEYINRCTKALEKSKSSDISDRNKEAKYYVKLMIDIADNLGE</sequence>
<proteinExistence type="predicted"/>
<dbReference type="AlphaFoldDB" id="A0AAV6X6R7"/>
<evidence type="ECO:0000256" key="1">
    <source>
        <dbReference type="SAM" id="SignalP"/>
    </source>
</evidence>
<evidence type="ECO:0000313" key="2">
    <source>
        <dbReference type="EMBL" id="KAG8378084.1"/>
    </source>
</evidence>
<accession>A0AAV6X6R7</accession>
<evidence type="ECO:0008006" key="4">
    <source>
        <dbReference type="Google" id="ProtNLM"/>
    </source>
</evidence>
<dbReference type="PANTHER" id="PTHR31890">
    <property type="entry name" value="PLANT INVERTASE/PECTIN METHYLESTERASE INHIBITOR SUPERFAMILY PROTEIN"/>
    <property type="match status" value="1"/>
</dbReference>
<keyword evidence="3" id="KW-1185">Reference proteome</keyword>
<dbReference type="InterPro" id="IPR035513">
    <property type="entry name" value="Invertase/methylesterase_inhib"/>
</dbReference>
<name>A0AAV6X6R7_9LAMI</name>
<evidence type="ECO:0000313" key="3">
    <source>
        <dbReference type="Proteomes" id="UP000826271"/>
    </source>
</evidence>
<organism evidence="2 3">
    <name type="scientific">Buddleja alternifolia</name>
    <dbReference type="NCBI Taxonomy" id="168488"/>
    <lineage>
        <taxon>Eukaryota</taxon>
        <taxon>Viridiplantae</taxon>
        <taxon>Streptophyta</taxon>
        <taxon>Embryophyta</taxon>
        <taxon>Tracheophyta</taxon>
        <taxon>Spermatophyta</taxon>
        <taxon>Magnoliopsida</taxon>
        <taxon>eudicotyledons</taxon>
        <taxon>Gunneridae</taxon>
        <taxon>Pentapetalae</taxon>
        <taxon>asterids</taxon>
        <taxon>lamiids</taxon>
        <taxon>Lamiales</taxon>
        <taxon>Scrophulariaceae</taxon>
        <taxon>Buddlejeae</taxon>
        <taxon>Buddleja</taxon>
    </lineage>
</organism>
<dbReference type="SUPFAM" id="SSF101148">
    <property type="entry name" value="Plant invertase/pectin methylesterase inhibitor"/>
    <property type="match status" value="1"/>
</dbReference>
<feature type="chain" id="PRO_5043944471" description="Pectinesterase inhibitor domain-containing protein" evidence="1">
    <location>
        <begin position="27"/>
        <end position="192"/>
    </location>
</feature>
<comment type="caution">
    <text evidence="2">The sequence shown here is derived from an EMBL/GenBank/DDBJ whole genome shotgun (WGS) entry which is preliminary data.</text>
</comment>
<reference evidence="2" key="1">
    <citation type="submission" date="2019-10" db="EMBL/GenBank/DDBJ databases">
        <authorList>
            <person name="Zhang R."/>
            <person name="Pan Y."/>
            <person name="Wang J."/>
            <person name="Ma R."/>
            <person name="Yu S."/>
        </authorList>
    </citation>
    <scope>NUCLEOTIDE SEQUENCE</scope>
    <source>
        <strain evidence="2">LA-IB0</strain>
        <tissue evidence="2">Leaf</tissue>
    </source>
</reference>
<feature type="signal peptide" evidence="1">
    <location>
        <begin position="1"/>
        <end position="26"/>
    </location>
</feature>
<dbReference type="Gene3D" id="1.20.140.40">
    <property type="entry name" value="Invertase/pectin methylesterase inhibitor family protein"/>
    <property type="match status" value="1"/>
</dbReference>